<dbReference type="EMBL" id="FNAI01000002">
    <property type="protein sequence ID" value="SDD79704.1"/>
    <property type="molecule type" value="Genomic_DNA"/>
</dbReference>
<dbReference type="Proteomes" id="UP000199072">
    <property type="component" value="Unassembled WGS sequence"/>
</dbReference>
<name>A0A1G6XND9_9SPHI</name>
<reference evidence="2 3" key="1">
    <citation type="submission" date="2016-10" db="EMBL/GenBank/DDBJ databases">
        <authorList>
            <person name="de Groot N.N."/>
        </authorList>
    </citation>
    <scope>NUCLEOTIDE SEQUENCE [LARGE SCALE GENOMIC DNA]</scope>
    <source>
        <strain evidence="2 3">47C3B</strain>
    </source>
</reference>
<accession>A0A1G6XND9</accession>
<gene>
    <name evidence="2" type="ORF">SAMN05216464_102599</name>
</gene>
<feature type="transmembrane region" description="Helical" evidence="1">
    <location>
        <begin position="66"/>
        <end position="90"/>
    </location>
</feature>
<evidence type="ECO:0008006" key="4">
    <source>
        <dbReference type="Google" id="ProtNLM"/>
    </source>
</evidence>
<evidence type="ECO:0000256" key="1">
    <source>
        <dbReference type="SAM" id="Phobius"/>
    </source>
</evidence>
<keyword evidence="3" id="KW-1185">Reference proteome</keyword>
<evidence type="ECO:0000313" key="2">
    <source>
        <dbReference type="EMBL" id="SDD79704.1"/>
    </source>
</evidence>
<dbReference type="STRING" id="1391627.SAMN05216464_102599"/>
<sequence length="141" mass="15829">MRLSSILSFLGFALIFGGTYCPLLRPFHLFNWNVYQMNQPYGLVLLLVAVVGILASFLNQRKLVRITAWISLVLVVMLLIAAILKVQFAFSFIPFHKVDAFLARQIKFKWGWYVLFAGAILALAGALNNKPKSIITAPETV</sequence>
<organism evidence="2 3">
    <name type="scientific">Mucilaginibacter pineti</name>
    <dbReference type="NCBI Taxonomy" id="1391627"/>
    <lineage>
        <taxon>Bacteria</taxon>
        <taxon>Pseudomonadati</taxon>
        <taxon>Bacteroidota</taxon>
        <taxon>Sphingobacteriia</taxon>
        <taxon>Sphingobacteriales</taxon>
        <taxon>Sphingobacteriaceae</taxon>
        <taxon>Mucilaginibacter</taxon>
    </lineage>
</organism>
<keyword evidence="1" id="KW-0472">Membrane</keyword>
<keyword evidence="1" id="KW-1133">Transmembrane helix</keyword>
<feature type="transmembrane region" description="Helical" evidence="1">
    <location>
        <begin position="110"/>
        <end position="127"/>
    </location>
</feature>
<feature type="transmembrane region" description="Helical" evidence="1">
    <location>
        <begin position="41"/>
        <end position="59"/>
    </location>
</feature>
<dbReference type="AlphaFoldDB" id="A0A1G6XND9"/>
<evidence type="ECO:0000313" key="3">
    <source>
        <dbReference type="Proteomes" id="UP000199072"/>
    </source>
</evidence>
<proteinExistence type="predicted"/>
<keyword evidence="1" id="KW-0812">Transmembrane</keyword>
<protein>
    <recommendedName>
        <fullName evidence="4">Topoisomerase VI B subunit, transducer</fullName>
    </recommendedName>
</protein>